<organism evidence="1">
    <name type="scientific">Siphoviridae sp. ctrCN24</name>
    <dbReference type="NCBI Taxonomy" id="2827953"/>
    <lineage>
        <taxon>Viruses</taxon>
        <taxon>Duplodnaviria</taxon>
        <taxon>Heunggongvirae</taxon>
        <taxon>Uroviricota</taxon>
        <taxon>Caudoviricetes</taxon>
    </lineage>
</organism>
<sequence length="82" mass="9424">MDGRVHIELFKPNPLTANCKGCKYLERLNSGGEFEYCAFMYRTGMKRSSGVGKDNCDKYSPEKRTNYKNNFAWRNVSNGKAE</sequence>
<accession>A0A8S5SK92</accession>
<proteinExistence type="predicted"/>
<dbReference type="EMBL" id="BK032616">
    <property type="protein sequence ID" value="DAF51461.1"/>
    <property type="molecule type" value="Genomic_DNA"/>
</dbReference>
<protein>
    <submittedName>
        <fullName evidence="1">Uncharacterized protein</fullName>
    </submittedName>
</protein>
<name>A0A8S5SK92_9CAUD</name>
<reference evidence="1" key="1">
    <citation type="journal article" date="2021" name="Proc. Natl. Acad. Sci. U.S.A.">
        <title>A Catalog of Tens of Thousands of Viruses from Human Metagenomes Reveals Hidden Associations with Chronic Diseases.</title>
        <authorList>
            <person name="Tisza M.J."/>
            <person name="Buck C.B."/>
        </authorList>
    </citation>
    <scope>NUCLEOTIDE SEQUENCE</scope>
    <source>
        <strain evidence="1">CtrCN24</strain>
    </source>
</reference>
<evidence type="ECO:0000313" key="1">
    <source>
        <dbReference type="EMBL" id="DAF51461.1"/>
    </source>
</evidence>